<organism evidence="5 6">
    <name type="scientific">Pseudoalteromonas aurantia 208</name>
    <dbReference type="NCBI Taxonomy" id="1314867"/>
    <lineage>
        <taxon>Bacteria</taxon>
        <taxon>Pseudomonadati</taxon>
        <taxon>Pseudomonadota</taxon>
        <taxon>Gammaproteobacteria</taxon>
        <taxon>Alteromonadales</taxon>
        <taxon>Pseudoalteromonadaceae</taxon>
        <taxon>Pseudoalteromonas</taxon>
    </lineage>
</organism>
<evidence type="ECO:0000313" key="5">
    <source>
        <dbReference type="EMBL" id="MBE0367134.1"/>
    </source>
</evidence>
<feature type="domain" description="HTH araC/xylS-type" evidence="4">
    <location>
        <begin position="175"/>
        <end position="272"/>
    </location>
</feature>
<gene>
    <name evidence="5" type="ORF">PAUR_a0444</name>
</gene>
<proteinExistence type="predicted"/>
<keyword evidence="1" id="KW-0805">Transcription regulation</keyword>
<reference evidence="5 6" key="1">
    <citation type="submission" date="2015-03" db="EMBL/GenBank/DDBJ databases">
        <title>Genome sequence of Pseudoalteromonas aurantia.</title>
        <authorList>
            <person name="Xie B.-B."/>
            <person name="Rong J.-C."/>
            <person name="Qin Q.-L."/>
            <person name="Zhang Y.-Z."/>
        </authorList>
    </citation>
    <scope>NUCLEOTIDE SEQUENCE [LARGE SCALE GENOMIC DNA]</scope>
    <source>
        <strain evidence="5 6">208</strain>
    </source>
</reference>
<dbReference type="SUPFAM" id="SSF46689">
    <property type="entry name" value="Homeodomain-like"/>
    <property type="match status" value="2"/>
</dbReference>
<dbReference type="InterPro" id="IPR037923">
    <property type="entry name" value="HTH-like"/>
</dbReference>
<dbReference type="Pfam" id="PF12833">
    <property type="entry name" value="HTH_18"/>
    <property type="match status" value="1"/>
</dbReference>
<dbReference type="EMBL" id="AQGV01000012">
    <property type="protein sequence ID" value="MBE0367134.1"/>
    <property type="molecule type" value="Genomic_DNA"/>
</dbReference>
<dbReference type="SMART" id="SM00342">
    <property type="entry name" value="HTH_ARAC"/>
    <property type="match status" value="1"/>
</dbReference>
<evidence type="ECO:0000259" key="4">
    <source>
        <dbReference type="PROSITE" id="PS01124"/>
    </source>
</evidence>
<dbReference type="Proteomes" id="UP000615755">
    <property type="component" value="Unassembled WGS sequence"/>
</dbReference>
<dbReference type="PROSITE" id="PS01124">
    <property type="entry name" value="HTH_ARAC_FAMILY_2"/>
    <property type="match status" value="1"/>
</dbReference>
<protein>
    <recommendedName>
        <fullName evidence="4">HTH araC/xylS-type domain-containing protein</fullName>
    </recommendedName>
</protein>
<dbReference type="InterPro" id="IPR050204">
    <property type="entry name" value="AraC_XylS_family_regulators"/>
</dbReference>
<dbReference type="InterPro" id="IPR003313">
    <property type="entry name" value="AraC-bd"/>
</dbReference>
<keyword evidence="3" id="KW-0804">Transcription</keyword>
<dbReference type="Pfam" id="PF02311">
    <property type="entry name" value="AraC_binding"/>
    <property type="match status" value="1"/>
</dbReference>
<dbReference type="PANTHER" id="PTHR46796">
    <property type="entry name" value="HTH-TYPE TRANSCRIPTIONAL ACTIVATOR RHAS-RELATED"/>
    <property type="match status" value="1"/>
</dbReference>
<dbReference type="SUPFAM" id="SSF51215">
    <property type="entry name" value="Regulatory protein AraC"/>
    <property type="match status" value="1"/>
</dbReference>
<dbReference type="PANTHER" id="PTHR46796:SF2">
    <property type="entry name" value="TRANSCRIPTIONAL REGULATORY PROTEIN"/>
    <property type="match status" value="1"/>
</dbReference>
<dbReference type="InterPro" id="IPR018060">
    <property type="entry name" value="HTH_AraC"/>
</dbReference>
<sequence length="282" mass="31492">MKKRTEIADFAYASELGGIELLNAQYQKQNFSRHSHEGYTIGVIESGAQQFYRTGGNHIAPQHSIILVNADEVHNGCSATESGWAYQAMYPTPHVFEAISEELGTARGAPYFPDAVVYDPYLANLLRAMFTTLGESDNRLVRESLIYSSLIKLVVRHSKSLDKGLPLSRANVSLGLVKQFLDEHPDSDVSLRELSGLAGVSACHLLRAFQKQFGLPPHKYQIQARLRMAKRLLRQGRNQLDVALTCGFHDQSHFHRHFKRMMGVTPGHYAKAVASNNVQVIC</sequence>
<accession>A0ABR9E814</accession>
<evidence type="ECO:0000256" key="3">
    <source>
        <dbReference type="ARBA" id="ARBA00023163"/>
    </source>
</evidence>
<dbReference type="RefSeq" id="WP_192506600.1">
    <property type="nucleotide sequence ID" value="NZ_AQGV01000012.1"/>
</dbReference>
<evidence type="ECO:0000256" key="2">
    <source>
        <dbReference type="ARBA" id="ARBA00023125"/>
    </source>
</evidence>
<name>A0ABR9E814_9GAMM</name>
<dbReference type="Gene3D" id="1.10.10.60">
    <property type="entry name" value="Homeodomain-like"/>
    <property type="match status" value="2"/>
</dbReference>
<evidence type="ECO:0000256" key="1">
    <source>
        <dbReference type="ARBA" id="ARBA00023015"/>
    </source>
</evidence>
<dbReference type="InterPro" id="IPR009057">
    <property type="entry name" value="Homeodomain-like_sf"/>
</dbReference>
<evidence type="ECO:0000313" key="6">
    <source>
        <dbReference type="Proteomes" id="UP000615755"/>
    </source>
</evidence>
<comment type="caution">
    <text evidence="5">The sequence shown here is derived from an EMBL/GenBank/DDBJ whole genome shotgun (WGS) entry which is preliminary data.</text>
</comment>
<keyword evidence="2" id="KW-0238">DNA-binding</keyword>
<keyword evidence="6" id="KW-1185">Reference proteome</keyword>